<dbReference type="InterPro" id="IPR023271">
    <property type="entry name" value="Aquaporin-like"/>
</dbReference>
<evidence type="ECO:0000256" key="8">
    <source>
        <dbReference type="SAM" id="MobiDB-lite"/>
    </source>
</evidence>
<organism evidence="10 11">
    <name type="scientific">Xenopus tropicalis</name>
    <name type="common">Western clawed frog</name>
    <name type="synonym">Silurana tropicalis</name>
    <dbReference type="NCBI Taxonomy" id="8364"/>
    <lineage>
        <taxon>Eukaryota</taxon>
        <taxon>Metazoa</taxon>
        <taxon>Chordata</taxon>
        <taxon>Craniata</taxon>
        <taxon>Vertebrata</taxon>
        <taxon>Euteleostomi</taxon>
        <taxon>Amphibia</taxon>
        <taxon>Batrachia</taxon>
        <taxon>Anura</taxon>
        <taxon>Pipoidea</taxon>
        <taxon>Pipidae</taxon>
        <taxon>Xenopodinae</taxon>
        <taxon>Xenopus</taxon>
        <taxon>Silurana</taxon>
    </lineage>
</organism>
<feature type="compositionally biased region" description="Basic and acidic residues" evidence="8">
    <location>
        <begin position="414"/>
        <end position="444"/>
    </location>
</feature>
<evidence type="ECO:0000313" key="12">
    <source>
        <dbReference type="Xenbase" id="XB-GENE-481663"/>
    </source>
</evidence>
<dbReference type="Xenbase" id="XB-GENE-481663">
    <property type="gene designation" value="aqp12a"/>
</dbReference>
<dbReference type="AGR" id="Xenbase:XB-GENE-481663"/>
<dbReference type="RefSeq" id="XP_002935146.2">
    <property type="nucleotide sequence ID" value="XM_002935100.4"/>
</dbReference>
<evidence type="ECO:0000256" key="7">
    <source>
        <dbReference type="ARBA" id="ARBA00023136"/>
    </source>
</evidence>
<evidence type="ECO:0000256" key="9">
    <source>
        <dbReference type="SAM" id="Phobius"/>
    </source>
</evidence>
<dbReference type="PANTHER" id="PTHR21191:SF8">
    <property type="entry name" value="AQUAPORIN-12A-RELATED"/>
    <property type="match status" value="1"/>
</dbReference>
<evidence type="ECO:0000256" key="1">
    <source>
        <dbReference type="ARBA" id="ARBA00004141"/>
    </source>
</evidence>
<comment type="subcellular location">
    <subcellularLocation>
        <location evidence="1">Membrane</location>
        <topology evidence="1">Multi-pass membrane protein</topology>
    </subcellularLocation>
</comment>
<dbReference type="Proteomes" id="UP000008143">
    <property type="component" value="Chromosome 5"/>
</dbReference>
<gene>
    <name evidence="11 12" type="primary">aqp12a</name>
</gene>
<dbReference type="InterPro" id="IPR023265">
    <property type="entry name" value="Aquaporin_12"/>
</dbReference>
<dbReference type="OMA" id="CTYITRE"/>
<dbReference type="OrthoDB" id="1580043at2759"/>
<dbReference type="GO" id="GO:0015267">
    <property type="term" value="F:channel activity"/>
    <property type="evidence" value="ECO:0000318"/>
    <property type="project" value="GO_Central"/>
</dbReference>
<keyword evidence="7 9" id="KW-0472">Membrane</keyword>
<evidence type="ECO:0000256" key="6">
    <source>
        <dbReference type="ARBA" id="ARBA00022989"/>
    </source>
</evidence>
<keyword evidence="6 9" id="KW-1133">Transmembrane helix</keyword>
<protein>
    <submittedName>
        <fullName evidence="11">Aquaporin-12 isoform X1</fullName>
    </submittedName>
</protein>
<evidence type="ECO:0000256" key="5">
    <source>
        <dbReference type="ARBA" id="ARBA00022737"/>
    </source>
</evidence>
<keyword evidence="10" id="KW-1185">Reference proteome</keyword>
<keyword evidence="5" id="KW-0677">Repeat</keyword>
<dbReference type="SUPFAM" id="SSF81338">
    <property type="entry name" value="Aquaporin-like"/>
    <property type="match status" value="1"/>
</dbReference>
<dbReference type="FunFam" id="1.20.1080.10:FF:000018">
    <property type="entry name" value="Aquaporin"/>
    <property type="match status" value="1"/>
</dbReference>
<evidence type="ECO:0000313" key="10">
    <source>
        <dbReference type="Proteomes" id="UP000008143"/>
    </source>
</evidence>
<dbReference type="CTD" id="375318"/>
<feature type="transmembrane region" description="Helical" evidence="9">
    <location>
        <begin position="231"/>
        <end position="250"/>
    </location>
</feature>
<dbReference type="GeneID" id="100485225"/>
<evidence type="ECO:0000256" key="2">
    <source>
        <dbReference type="ARBA" id="ARBA00005900"/>
    </source>
</evidence>
<dbReference type="PANTHER" id="PTHR21191">
    <property type="entry name" value="AQUAPORIN"/>
    <property type="match status" value="1"/>
</dbReference>
<feature type="transmembrane region" description="Helical" evidence="9">
    <location>
        <begin position="6"/>
        <end position="24"/>
    </location>
</feature>
<comment type="similarity">
    <text evidence="2">Belongs to the MIP/aquaporin (TC 1.A.8) family. AQP11/AQP12 subfamily.</text>
</comment>
<feature type="region of interest" description="Disordered" evidence="8">
    <location>
        <begin position="274"/>
        <end position="505"/>
    </location>
</feature>
<evidence type="ECO:0000256" key="4">
    <source>
        <dbReference type="ARBA" id="ARBA00022692"/>
    </source>
</evidence>
<evidence type="ECO:0000313" key="11">
    <source>
        <dbReference type="RefSeq" id="XP_002935146.2"/>
    </source>
</evidence>
<dbReference type="KEGG" id="xtr:100485225"/>
<dbReference type="Gene3D" id="1.20.1080.10">
    <property type="entry name" value="Glycerol uptake facilitator protein"/>
    <property type="match status" value="1"/>
</dbReference>
<proteinExistence type="inferred from homology"/>
<name>A0A8J0QKI1_XENTR</name>
<sequence>MAGLNILVAFFASTIALCQLLRWATRRLLPDRLYQCTASELASSLQLCACCLELRMLVEIGMWGGGYGPDVITTLLFLLFIAHGFTFDKASGNSAVSLQEFLLRDSPLLDTAARLLTQYMGMEAAKVLTKHYWALELTEFHMIQNLMAQDCSSSLQTSVAHGVFVEGLCAFCYHLVLLRFKTTRLAYRVPIAALTVSLLSYAAGSYTAAFFNPTLASSVTFQCSGNTLREYALVYWCGPLAGMMLALFLYQGNIPLLFQRNLLYSQKGKYKTPKAKALHAPKAKATDNLTSPQNRKGSEKKADQDGSKKADQDGSKKASQDGSKKSGQDGSKKADQDRSKKATQDGSKKANQDGSKKAGQDGSKKAVQDGSKKGGQEGSKKGGQDGSKKGGQDASKKGGQDGSKQGGQNGSKKGGQDGSKKGGQDGSKKANQDGSKKGDQDGSKKAVQGGSKKGGQDGSKKANQDGSKKANQDGSKKANQDGSKKSNQDGSKKAAQDGSRKAAQK</sequence>
<reference evidence="11" key="1">
    <citation type="submission" date="2025-08" db="UniProtKB">
        <authorList>
            <consortium name="RefSeq"/>
        </authorList>
    </citation>
    <scope>IDENTIFICATION</scope>
    <source>
        <strain evidence="11">Nigerian</strain>
        <tissue evidence="11">Liver and blood</tissue>
    </source>
</reference>
<accession>A0A8J0QKI1</accession>
<keyword evidence="3" id="KW-0813">Transport</keyword>
<feature type="transmembrane region" description="Helical" evidence="9">
    <location>
        <begin position="189"/>
        <end position="211"/>
    </location>
</feature>
<dbReference type="InterPro" id="IPR051883">
    <property type="entry name" value="AQP11/12_channel"/>
</dbReference>
<feature type="compositionally biased region" description="Basic and acidic residues" evidence="8">
    <location>
        <begin position="454"/>
        <end position="505"/>
    </location>
</feature>
<dbReference type="GO" id="GO:0005737">
    <property type="term" value="C:cytoplasm"/>
    <property type="evidence" value="ECO:0000318"/>
    <property type="project" value="GO_Central"/>
</dbReference>
<dbReference type="GO" id="GO:0016020">
    <property type="term" value="C:membrane"/>
    <property type="evidence" value="ECO:0007669"/>
    <property type="project" value="UniProtKB-SubCell"/>
</dbReference>
<feature type="compositionally biased region" description="Basic and acidic residues" evidence="8">
    <location>
        <begin position="296"/>
        <end position="399"/>
    </location>
</feature>
<dbReference type="PRINTS" id="PR02025">
    <property type="entry name" value="AQUAPORIN12"/>
</dbReference>
<evidence type="ECO:0000256" key="3">
    <source>
        <dbReference type="ARBA" id="ARBA00022448"/>
    </source>
</evidence>
<keyword evidence="4 9" id="KW-0812">Transmembrane</keyword>
<dbReference type="AlphaFoldDB" id="A0A8J0QKI1"/>
<feature type="compositionally biased region" description="Gly residues" evidence="8">
    <location>
        <begin position="400"/>
        <end position="413"/>
    </location>
</feature>